<dbReference type="Pfam" id="PF22920">
    <property type="entry name" value="UvrC_RNaseH"/>
    <property type="match status" value="1"/>
</dbReference>
<evidence type="ECO:0000256" key="1">
    <source>
        <dbReference type="ARBA" id="ARBA00022490"/>
    </source>
</evidence>
<dbReference type="Pfam" id="PF01541">
    <property type="entry name" value="GIY-YIG"/>
    <property type="match status" value="1"/>
</dbReference>
<evidence type="ECO:0000313" key="12">
    <source>
        <dbReference type="Proteomes" id="UP001209681"/>
    </source>
</evidence>
<dbReference type="SUPFAM" id="SSF47781">
    <property type="entry name" value="RuvA domain 2-like"/>
    <property type="match status" value="1"/>
</dbReference>
<dbReference type="CDD" id="cd10434">
    <property type="entry name" value="GIY-YIG_UvrC_Cho"/>
    <property type="match status" value="1"/>
</dbReference>
<dbReference type="Gene3D" id="3.30.420.340">
    <property type="entry name" value="UvrC, RNAse H endonuclease domain"/>
    <property type="match status" value="1"/>
</dbReference>
<comment type="similarity">
    <text evidence="7">Belongs to the UvrC family.</text>
</comment>
<dbReference type="HAMAP" id="MF_00203">
    <property type="entry name" value="UvrC"/>
    <property type="match status" value="1"/>
</dbReference>
<evidence type="ECO:0000259" key="9">
    <source>
        <dbReference type="PROSITE" id="PS50164"/>
    </source>
</evidence>
<dbReference type="PANTHER" id="PTHR30562:SF1">
    <property type="entry name" value="UVRABC SYSTEM PROTEIN C"/>
    <property type="match status" value="1"/>
</dbReference>
<dbReference type="Pfam" id="PF02151">
    <property type="entry name" value="UVR"/>
    <property type="match status" value="1"/>
</dbReference>
<dbReference type="SMART" id="SM00465">
    <property type="entry name" value="GIYc"/>
    <property type="match status" value="1"/>
</dbReference>
<evidence type="ECO:0000256" key="3">
    <source>
        <dbReference type="ARBA" id="ARBA00022769"/>
    </source>
</evidence>
<dbReference type="Pfam" id="PF08459">
    <property type="entry name" value="UvrC_RNaseH_dom"/>
    <property type="match status" value="1"/>
</dbReference>
<feature type="domain" description="UvrC family homology region profile" evidence="10">
    <location>
        <begin position="265"/>
        <end position="487"/>
    </location>
</feature>
<keyword evidence="3 7" id="KW-0228">DNA excision</keyword>
<dbReference type="SUPFAM" id="SSF82771">
    <property type="entry name" value="GIY-YIG endonuclease"/>
    <property type="match status" value="1"/>
</dbReference>
<organism evidence="11 12">
    <name type="scientific">Desulfobotulus pelophilus</name>
    <dbReference type="NCBI Taxonomy" id="2823377"/>
    <lineage>
        <taxon>Bacteria</taxon>
        <taxon>Pseudomonadati</taxon>
        <taxon>Thermodesulfobacteriota</taxon>
        <taxon>Desulfobacteria</taxon>
        <taxon>Desulfobacterales</taxon>
        <taxon>Desulfobacteraceae</taxon>
        <taxon>Desulfobotulus</taxon>
    </lineage>
</organism>
<evidence type="ECO:0000313" key="11">
    <source>
        <dbReference type="EMBL" id="MCW7753688.1"/>
    </source>
</evidence>
<keyword evidence="5 7" id="KW-0234">DNA repair</keyword>
<dbReference type="EMBL" id="JAPFPW010000006">
    <property type="protein sequence ID" value="MCW7753688.1"/>
    <property type="molecule type" value="Genomic_DNA"/>
</dbReference>
<keyword evidence="4 7" id="KW-0267">Excision nuclease</keyword>
<dbReference type="InterPro" id="IPR001943">
    <property type="entry name" value="UVR_dom"/>
</dbReference>
<name>A0ABT3N8B4_9BACT</name>
<comment type="caution">
    <text evidence="11">The sequence shown here is derived from an EMBL/GenBank/DDBJ whole genome shotgun (WGS) entry which is preliminary data.</text>
</comment>
<sequence>MDESQSTEADSPSWQIREKLDRVATGPGVYLMKDTDKRILYVGKAKNLKRRLASYFQRMDQHPVKTGVLVRKITDFDTILTESENEALLLESTLIKQYRPRYNIILKDDKQYPFLRLDVSHPYPGLTIVRRMKKDHARYFGPFSSGSAVRETLKLVNRTFRLRTCKDSAMRNRTRPCLNYQMGVCLGVCCHPPDPQVYAKNVKEAIWVLLGKAPILAARLRKQMKEAAAVQDFERAAEIRDKLFALEKTIKRQVVVGTDMVDRDILARAEKPGMSLFTLLQVRAGLLVHTRHFPFRETLASPADQVSSFIRQYYADMPYLPREILIPEEIEDRDLLTEELSTGGGSRLRIIKPLRGEKVRMLEWAQSNAEKELEERVALQQGDEAVLQRLGVRLGMTVPPRRIECFDNANISGKNPVTGMVVFVNGKADRSLYRRYRIRHVPEQDDYAYMDETLRRRFAPDKLEGDLPDLLLLDGGKGQLNVAVDVLKDMGIFHRFTVAAIAKMDPEKGETEDKIFLPGRMNSLSFAKDPESLFLLMRIRDEAHRTAVSFHRKQRKKTTLHSRMDGIPGVGPRRKSALLQHFGSFRKLRTASSEEIAAVPGFSHESAARVHAFLHSTDFMENRIS</sequence>
<dbReference type="RefSeq" id="WP_265424557.1">
    <property type="nucleotide sequence ID" value="NZ_JAPFPW010000006.1"/>
</dbReference>
<comment type="subcellular location">
    <subcellularLocation>
        <location evidence="7">Cytoplasm</location>
    </subcellularLocation>
</comment>
<reference evidence="11 12" key="1">
    <citation type="submission" date="2022-11" db="EMBL/GenBank/DDBJ databases">
        <title>Desulfobotulus tamanensis H1 sp. nov. - anaerobic, alkaliphilic, sulphate reducing bacterium isolated from terrestrial mud volcano.</title>
        <authorList>
            <person name="Frolova A."/>
            <person name="Merkel A.Y."/>
            <person name="Slobodkin A.I."/>
        </authorList>
    </citation>
    <scope>NUCLEOTIDE SEQUENCE [LARGE SCALE GENOMIC DNA]</scope>
    <source>
        <strain evidence="11 12">H1</strain>
    </source>
</reference>
<dbReference type="PROSITE" id="PS50165">
    <property type="entry name" value="UVRC"/>
    <property type="match status" value="1"/>
</dbReference>
<dbReference type="InterPro" id="IPR038476">
    <property type="entry name" value="UvrC_RNase_H_dom_sf"/>
</dbReference>
<dbReference type="Gene3D" id="4.10.860.10">
    <property type="entry name" value="UVR domain"/>
    <property type="match status" value="1"/>
</dbReference>
<protein>
    <recommendedName>
        <fullName evidence="7">UvrABC system protein C</fullName>
        <shortName evidence="7">Protein UvrC</shortName>
    </recommendedName>
    <alternativeName>
        <fullName evidence="7">Excinuclease ABC subunit C</fullName>
    </alternativeName>
</protein>
<dbReference type="InterPro" id="IPR004791">
    <property type="entry name" value="UvrC"/>
</dbReference>
<dbReference type="Proteomes" id="UP001209681">
    <property type="component" value="Unassembled WGS sequence"/>
</dbReference>
<accession>A0ABT3N8B4</accession>
<dbReference type="Gene3D" id="1.10.150.20">
    <property type="entry name" value="5' to 3' exonuclease, C-terminal subdomain"/>
    <property type="match status" value="1"/>
</dbReference>
<gene>
    <name evidence="7 11" type="primary">uvrC</name>
    <name evidence="11" type="ORF">OOT00_06780</name>
</gene>
<keyword evidence="6 7" id="KW-0742">SOS response</keyword>
<feature type="domain" description="GIY-YIG" evidence="9">
    <location>
        <begin position="25"/>
        <end position="104"/>
    </location>
</feature>
<comment type="subunit">
    <text evidence="7">Interacts with UvrB in an incision complex.</text>
</comment>
<evidence type="ECO:0000256" key="4">
    <source>
        <dbReference type="ARBA" id="ARBA00022881"/>
    </source>
</evidence>
<dbReference type="InterPro" id="IPR010994">
    <property type="entry name" value="RuvA_2-like"/>
</dbReference>
<dbReference type="Gene3D" id="3.40.1440.10">
    <property type="entry name" value="GIY-YIG endonuclease"/>
    <property type="match status" value="1"/>
</dbReference>
<proteinExistence type="inferred from homology"/>
<dbReference type="PANTHER" id="PTHR30562">
    <property type="entry name" value="UVRC/OXIDOREDUCTASE"/>
    <property type="match status" value="1"/>
</dbReference>
<dbReference type="PROSITE" id="PS50151">
    <property type="entry name" value="UVR"/>
    <property type="match status" value="1"/>
</dbReference>
<dbReference type="InterPro" id="IPR050066">
    <property type="entry name" value="UvrABC_protein_C"/>
</dbReference>
<dbReference type="Pfam" id="PF14520">
    <property type="entry name" value="HHH_5"/>
    <property type="match status" value="1"/>
</dbReference>
<dbReference type="InterPro" id="IPR047296">
    <property type="entry name" value="GIY-YIG_UvrC_Cho"/>
</dbReference>
<feature type="domain" description="UVR" evidence="8">
    <location>
        <begin position="214"/>
        <end position="249"/>
    </location>
</feature>
<dbReference type="InterPro" id="IPR000305">
    <property type="entry name" value="GIY-YIG_endonuc"/>
</dbReference>
<evidence type="ECO:0000256" key="2">
    <source>
        <dbReference type="ARBA" id="ARBA00022763"/>
    </source>
</evidence>
<keyword evidence="2 7" id="KW-0227">DNA damage</keyword>
<dbReference type="InterPro" id="IPR001162">
    <property type="entry name" value="UvrC_RNase_H_dom"/>
</dbReference>
<keyword evidence="12" id="KW-1185">Reference proteome</keyword>
<dbReference type="NCBIfam" id="TIGR00194">
    <property type="entry name" value="uvrC"/>
    <property type="match status" value="1"/>
</dbReference>
<evidence type="ECO:0000256" key="6">
    <source>
        <dbReference type="ARBA" id="ARBA00023236"/>
    </source>
</evidence>
<comment type="function">
    <text evidence="7">The UvrABC repair system catalyzes the recognition and processing of DNA lesions. UvrC both incises the 5' and 3' sides of the lesion. The N-terminal half is responsible for the 3' incision and the C-terminal half is responsible for the 5' incision.</text>
</comment>
<keyword evidence="1 7" id="KW-0963">Cytoplasm</keyword>
<dbReference type="SUPFAM" id="SSF46600">
    <property type="entry name" value="C-terminal UvrC-binding domain of UvrB"/>
    <property type="match status" value="1"/>
</dbReference>
<evidence type="ECO:0000256" key="5">
    <source>
        <dbReference type="ARBA" id="ARBA00023204"/>
    </source>
</evidence>
<evidence type="ECO:0000259" key="10">
    <source>
        <dbReference type="PROSITE" id="PS50165"/>
    </source>
</evidence>
<dbReference type="PROSITE" id="PS50164">
    <property type="entry name" value="GIY_YIG"/>
    <property type="match status" value="1"/>
</dbReference>
<dbReference type="InterPro" id="IPR036876">
    <property type="entry name" value="UVR_dom_sf"/>
</dbReference>
<evidence type="ECO:0000256" key="7">
    <source>
        <dbReference type="HAMAP-Rule" id="MF_00203"/>
    </source>
</evidence>
<evidence type="ECO:0000259" key="8">
    <source>
        <dbReference type="PROSITE" id="PS50151"/>
    </source>
</evidence>
<dbReference type="InterPro" id="IPR035901">
    <property type="entry name" value="GIY-YIG_endonuc_sf"/>
</dbReference>